<sequence>MNEHPRLLFTTELDGPKLLRALAQPGVLDLLAAQGYGVALMLPRFDDERTEAARLLAHHNIDVIASLCLPPEEGFAFNLQNYPRAFECYSAFHGWMRANGLRFAAVSLNIEPPLEDLSLGERPGGFVLARALLRRLWLARENILYPSAQNAYGELIVTMHLDGYEAHVFQMP</sequence>
<dbReference type="Proteomes" id="UP000050509">
    <property type="component" value="Unassembled WGS sequence"/>
</dbReference>
<reference evidence="1 2" key="1">
    <citation type="submission" date="2015-09" db="EMBL/GenBank/DDBJ databases">
        <title>Draft genome sequence of Kouleothrix aurantiaca JCM 19913.</title>
        <authorList>
            <person name="Hemp J."/>
        </authorList>
    </citation>
    <scope>NUCLEOTIDE SEQUENCE [LARGE SCALE GENOMIC DNA]</scope>
    <source>
        <strain evidence="1 2">COM-B</strain>
    </source>
</reference>
<dbReference type="AlphaFoldDB" id="A0A0P9DKA4"/>
<organism evidence="1 2">
    <name type="scientific">Kouleothrix aurantiaca</name>
    <dbReference type="NCBI Taxonomy" id="186479"/>
    <lineage>
        <taxon>Bacteria</taxon>
        <taxon>Bacillati</taxon>
        <taxon>Chloroflexota</taxon>
        <taxon>Chloroflexia</taxon>
        <taxon>Chloroflexales</taxon>
        <taxon>Roseiflexineae</taxon>
        <taxon>Roseiflexaceae</taxon>
        <taxon>Kouleothrix</taxon>
    </lineage>
</organism>
<comment type="caution">
    <text evidence="1">The sequence shown here is derived from an EMBL/GenBank/DDBJ whole genome shotgun (WGS) entry which is preliminary data.</text>
</comment>
<accession>A0A0P9DKA4</accession>
<name>A0A0P9DKA4_9CHLR</name>
<evidence type="ECO:0008006" key="3">
    <source>
        <dbReference type="Google" id="ProtNLM"/>
    </source>
</evidence>
<evidence type="ECO:0000313" key="1">
    <source>
        <dbReference type="EMBL" id="KPV50260.1"/>
    </source>
</evidence>
<gene>
    <name evidence="1" type="ORF">SE17_28015</name>
</gene>
<evidence type="ECO:0000313" key="2">
    <source>
        <dbReference type="Proteomes" id="UP000050509"/>
    </source>
</evidence>
<feature type="non-terminal residue" evidence="1">
    <location>
        <position position="172"/>
    </location>
</feature>
<keyword evidence="2" id="KW-1185">Reference proteome</keyword>
<protein>
    <recommendedName>
        <fullName evidence="3">Sugar phosphate isomerase/epimerase</fullName>
    </recommendedName>
</protein>
<proteinExistence type="predicted"/>
<dbReference type="EMBL" id="LJCR01001492">
    <property type="protein sequence ID" value="KPV50260.1"/>
    <property type="molecule type" value="Genomic_DNA"/>
</dbReference>